<protein>
    <submittedName>
        <fullName evidence="1">Clathrin assembly protein</fullName>
    </submittedName>
</protein>
<dbReference type="EMBL" id="SSTE01013029">
    <property type="protein sequence ID" value="KAA0048001.1"/>
    <property type="molecule type" value="Genomic_DNA"/>
</dbReference>
<comment type="caution">
    <text evidence="1">The sequence shown here is derived from an EMBL/GenBank/DDBJ whole genome shotgun (WGS) entry which is preliminary data.</text>
</comment>
<name>A0A5A7U368_CUCMM</name>
<sequence length="139" mass="15092">MYSQWFLTLDERSTLVGRAMAIFSIVAGCTLVLPPTNSLSDLYFGKTGEGRCQECRLKSSDGGSASSVALTGLGNSKTPVLALPAPDGIVRAVNQDPFAASLSIPPPSYVQMVEMEKKQHLLMQEQQLWQQYARDGMHG</sequence>
<dbReference type="STRING" id="1194695.A0A5A7U368"/>
<dbReference type="OrthoDB" id="1743763at2759"/>
<dbReference type="AlphaFoldDB" id="A0A5A7U368"/>
<dbReference type="Proteomes" id="UP000321393">
    <property type="component" value="Unassembled WGS sequence"/>
</dbReference>
<reference evidence="1 2" key="1">
    <citation type="submission" date="2019-08" db="EMBL/GenBank/DDBJ databases">
        <title>Draft genome sequences of two oriental melons (Cucumis melo L. var makuwa).</title>
        <authorList>
            <person name="Kwon S.-Y."/>
        </authorList>
    </citation>
    <scope>NUCLEOTIDE SEQUENCE [LARGE SCALE GENOMIC DNA]</scope>
    <source>
        <strain evidence="2">cv. SW 3</strain>
        <tissue evidence="1">Leaf</tissue>
    </source>
</reference>
<accession>A0A5A7U368</accession>
<proteinExistence type="predicted"/>
<gene>
    <name evidence="1" type="ORF">E6C27_scaffold385G00660</name>
</gene>
<evidence type="ECO:0000313" key="2">
    <source>
        <dbReference type="Proteomes" id="UP000321393"/>
    </source>
</evidence>
<organism evidence="1 2">
    <name type="scientific">Cucumis melo var. makuwa</name>
    <name type="common">Oriental melon</name>
    <dbReference type="NCBI Taxonomy" id="1194695"/>
    <lineage>
        <taxon>Eukaryota</taxon>
        <taxon>Viridiplantae</taxon>
        <taxon>Streptophyta</taxon>
        <taxon>Embryophyta</taxon>
        <taxon>Tracheophyta</taxon>
        <taxon>Spermatophyta</taxon>
        <taxon>Magnoliopsida</taxon>
        <taxon>eudicotyledons</taxon>
        <taxon>Gunneridae</taxon>
        <taxon>Pentapetalae</taxon>
        <taxon>rosids</taxon>
        <taxon>fabids</taxon>
        <taxon>Cucurbitales</taxon>
        <taxon>Cucurbitaceae</taxon>
        <taxon>Benincaseae</taxon>
        <taxon>Cucumis</taxon>
    </lineage>
</organism>
<evidence type="ECO:0000313" key="1">
    <source>
        <dbReference type="EMBL" id="KAA0048001.1"/>
    </source>
</evidence>